<protein>
    <recommendedName>
        <fullName evidence="2">Plasmid-related transcriptional repressor protein</fullName>
    </recommendedName>
</protein>
<accession>G3A1M7</accession>
<dbReference type="AlphaFoldDB" id="G3A1M7"/>
<organism evidence="1">
    <name type="scientific">Ralstonia syzygii R24</name>
    <dbReference type="NCBI Taxonomy" id="907261"/>
    <lineage>
        <taxon>Bacteria</taxon>
        <taxon>Pseudomonadati</taxon>
        <taxon>Pseudomonadota</taxon>
        <taxon>Betaproteobacteria</taxon>
        <taxon>Burkholderiales</taxon>
        <taxon>Burkholderiaceae</taxon>
        <taxon>Ralstonia</taxon>
        <taxon>Ralstonia solanacearum species complex</taxon>
    </lineage>
</organism>
<dbReference type="InterPro" id="IPR010751">
    <property type="entry name" value="TrfA"/>
</dbReference>
<reference evidence="1" key="1">
    <citation type="journal article" date="2011" name="PLoS ONE">
        <title>Ralstonia syzygii, the Blood Disease Bacterium and some Asian R. solanacearum strains form a single genomic species despite divergent lifestyles.</title>
        <authorList>
            <person name="Remenant B."/>
            <person name="de Cambiaire J.C."/>
            <person name="Cellier G."/>
            <person name="Jacobs J.M."/>
            <person name="Mangenot S."/>
            <person name="Barbe V."/>
            <person name="Lajus A."/>
            <person name="Vallenet D."/>
            <person name="Medigue C."/>
            <person name="Fegan M."/>
            <person name="Allen C."/>
            <person name="Prior P."/>
        </authorList>
    </citation>
    <scope>NUCLEOTIDE SEQUENCE</scope>
    <source>
        <strain evidence="1">R24</strain>
    </source>
</reference>
<dbReference type="RefSeq" id="WP_197333443.1">
    <property type="nucleotide sequence ID" value="NZ_CP115944.1"/>
</dbReference>
<gene>
    <name evidence="1" type="ORF">RALSY_11127</name>
</gene>
<sequence length="302" mass="34781">MSKPQLQNDASAQGAHRPHRLDTILNTATWARMQERAARELARPRQMFLPGLEPSMRAMPNHIARSSLFAPLSKTQRRQFLNDHVLVSRSDVVIRFTGVQLDESQADVWMQLMYVAASAPIGEPFLVHSATILQAMGRQIGGAEYRWLRRALEALYKATLIIDVANKFRIGDEDPDGDGIRMIDRFKYDASRKQYTFVIDPRWIAMYRNQEFSRIDWEKRLAIKRGQDMAKTLQRLVATSADNVQRYALDWLKDKLQYTSPLRKFRIALRAALAELERVEIIAAGRITVSTRGKEQAVWTRL</sequence>
<dbReference type="EMBL" id="FR854086">
    <property type="protein sequence ID" value="CCA85129.1"/>
    <property type="molecule type" value="Genomic_DNA"/>
</dbReference>
<name>G3A1M7_9RALS</name>
<proteinExistence type="predicted"/>
<evidence type="ECO:0000313" key="1">
    <source>
        <dbReference type="EMBL" id="CCA85129.1"/>
    </source>
</evidence>
<dbReference type="Pfam" id="PF07042">
    <property type="entry name" value="TrfA"/>
    <property type="match status" value="1"/>
</dbReference>
<reference evidence="1" key="2">
    <citation type="submission" date="2011-04" db="EMBL/GenBank/DDBJ databases">
        <authorList>
            <person name="Genoscope - CEA"/>
        </authorList>
    </citation>
    <scope>NUCLEOTIDE SEQUENCE</scope>
    <source>
        <strain evidence="1">R24</strain>
    </source>
</reference>
<evidence type="ECO:0008006" key="2">
    <source>
        <dbReference type="Google" id="ProtNLM"/>
    </source>
</evidence>